<protein>
    <submittedName>
        <fullName evidence="3">Poly(A)-binding protein binding protein</fullName>
    </submittedName>
</protein>
<feature type="region of interest" description="Disordered" evidence="1">
    <location>
        <begin position="1"/>
        <end position="68"/>
    </location>
</feature>
<evidence type="ECO:0000256" key="1">
    <source>
        <dbReference type="SAM" id="MobiDB-lite"/>
    </source>
</evidence>
<dbReference type="Pfam" id="PF14438">
    <property type="entry name" value="SM-ATX"/>
    <property type="match status" value="1"/>
</dbReference>
<dbReference type="InterPro" id="IPR045117">
    <property type="entry name" value="ATXN2-like"/>
</dbReference>
<gene>
    <name evidence="3" type="primary">PBP1_3</name>
    <name evidence="3" type="ORF">K7432_016354</name>
</gene>
<proteinExistence type="predicted"/>
<feature type="non-terminal residue" evidence="3">
    <location>
        <position position="426"/>
    </location>
</feature>
<reference evidence="3 4" key="1">
    <citation type="submission" date="2023-04" db="EMBL/GenBank/DDBJ databases">
        <title>Genome of Basidiobolus ranarum AG-B5.</title>
        <authorList>
            <person name="Stajich J.E."/>
            <person name="Carter-House D."/>
            <person name="Gryganskyi A."/>
        </authorList>
    </citation>
    <scope>NUCLEOTIDE SEQUENCE [LARGE SCALE GENOMIC DNA]</scope>
    <source>
        <strain evidence="3 4">AG-B5</strain>
    </source>
</reference>
<feature type="compositionally biased region" description="Basic and acidic residues" evidence="1">
    <location>
        <begin position="392"/>
        <end position="403"/>
    </location>
</feature>
<dbReference type="EMBL" id="JASJQH010009525">
    <property type="protein sequence ID" value="KAK9679220.1"/>
    <property type="molecule type" value="Genomic_DNA"/>
</dbReference>
<name>A0ABR2VLQ0_9FUNG</name>
<feature type="compositionally biased region" description="Low complexity" evidence="1">
    <location>
        <begin position="51"/>
        <end position="65"/>
    </location>
</feature>
<feature type="region of interest" description="Disordered" evidence="1">
    <location>
        <begin position="300"/>
        <end position="403"/>
    </location>
</feature>
<keyword evidence="4" id="KW-1185">Reference proteome</keyword>
<evidence type="ECO:0000313" key="3">
    <source>
        <dbReference type="EMBL" id="KAK9679220.1"/>
    </source>
</evidence>
<feature type="compositionally biased region" description="Polar residues" evidence="1">
    <location>
        <begin position="328"/>
        <end position="344"/>
    </location>
</feature>
<dbReference type="Proteomes" id="UP001479436">
    <property type="component" value="Unassembled WGS sequence"/>
</dbReference>
<feature type="compositionally biased region" description="Polar residues" evidence="1">
    <location>
        <begin position="300"/>
        <end position="309"/>
    </location>
</feature>
<evidence type="ECO:0000259" key="2">
    <source>
        <dbReference type="SMART" id="SM01272"/>
    </source>
</evidence>
<dbReference type="PANTHER" id="PTHR12854">
    <property type="entry name" value="ATAXIN 2-RELATED"/>
    <property type="match status" value="1"/>
</dbReference>
<dbReference type="InterPro" id="IPR009604">
    <property type="entry name" value="LsmAD_domain"/>
</dbReference>
<evidence type="ECO:0000313" key="4">
    <source>
        <dbReference type="Proteomes" id="UP001479436"/>
    </source>
</evidence>
<dbReference type="InterPro" id="IPR025852">
    <property type="entry name" value="SM_dom_ATX"/>
</dbReference>
<feature type="domain" description="LsmAD" evidence="2">
    <location>
        <begin position="230"/>
        <end position="301"/>
    </location>
</feature>
<organism evidence="3 4">
    <name type="scientific">Basidiobolus ranarum</name>
    <dbReference type="NCBI Taxonomy" id="34480"/>
    <lineage>
        <taxon>Eukaryota</taxon>
        <taxon>Fungi</taxon>
        <taxon>Fungi incertae sedis</taxon>
        <taxon>Zoopagomycota</taxon>
        <taxon>Entomophthoromycotina</taxon>
        <taxon>Basidiobolomycetes</taxon>
        <taxon>Basidiobolales</taxon>
        <taxon>Basidiobolaceae</taxon>
        <taxon>Basidiobolus</taxon>
    </lineage>
</organism>
<comment type="caution">
    <text evidence="3">The sequence shown here is derived from an EMBL/GenBank/DDBJ whole genome shotgun (WGS) entry which is preliminary data.</text>
</comment>
<sequence length="426" mass="47214">MSSVSDRQQKPRRQDFPFQPASQRGGKGKWSQNSNTLPRGGGSKAWSSNASQQSIPQSHSPSIPHATHSPIVKNDTFAKHMHDRMLYLLIHLVGLNVQVVVKGGTKYEGLFHAASTEGELGVVLKYARVIKSATEEKNENSGQIVPTLIVLAKDCLEVNAVGVDLSISEKGPEKDTFKIDTHISGHTGSVRERELHKWNPDDHVEFQTLEELDGGAENQWDQFAANEHLFGLQTDFDEEIYTTKLDRSSSDYKEREKKAIRIANEIARMSSVNPHIAEERGQFIDDSQLDEEDKYSSVVRANSLSNDSQGKYKPPAMRTKVKADESKTSNSTVTAQQSEQASSSIDEHKNKAKQSETVAKESGRNVKAINSQSSKISEPIASLLGAKPSKKLSSEGKPGKPIEAEIVGTFRTFVNHEKERLQQTRQ</sequence>
<dbReference type="Pfam" id="PF06741">
    <property type="entry name" value="LsmAD"/>
    <property type="match status" value="1"/>
</dbReference>
<accession>A0ABR2VLQ0</accession>
<dbReference type="PANTHER" id="PTHR12854:SF7">
    <property type="entry name" value="ATAXIN-2 HOMOLOG"/>
    <property type="match status" value="1"/>
</dbReference>
<dbReference type="SMART" id="SM01272">
    <property type="entry name" value="LsmAD"/>
    <property type="match status" value="1"/>
</dbReference>